<dbReference type="PROSITE" id="PS51371">
    <property type="entry name" value="CBS"/>
    <property type="match status" value="1"/>
</dbReference>
<protein>
    <recommendedName>
        <fullName evidence="2">CBS domain-containing protein</fullName>
    </recommendedName>
</protein>
<name>L0E030_THIND</name>
<dbReference type="CDD" id="cd02205">
    <property type="entry name" value="CBS_pair_SF"/>
    <property type="match status" value="1"/>
</dbReference>
<keyword evidence="1" id="KW-0129">CBS domain</keyword>
<dbReference type="InterPro" id="IPR000644">
    <property type="entry name" value="CBS_dom"/>
</dbReference>
<dbReference type="Pfam" id="PF00571">
    <property type="entry name" value="CBS"/>
    <property type="match status" value="1"/>
</dbReference>
<feature type="domain" description="CBS" evidence="2">
    <location>
        <begin position="30"/>
        <end position="86"/>
    </location>
</feature>
<dbReference type="HOGENOM" id="CLU_2182769_0_0_6"/>
<sequence length="109" mass="12007">MIGTVSERDLARQGMGGGFDPDEATVFMLCDPHPAVCFVDAKLASALALMRNRNQHWLLVLDRAGQVAGMLSMTRLLSMLETLVPEESTGPEPEYVRRVRGDSCENGWL</sequence>
<dbReference type="Proteomes" id="UP000010809">
    <property type="component" value="Chromosome"/>
</dbReference>
<evidence type="ECO:0000313" key="3">
    <source>
        <dbReference type="EMBL" id="AGA34653.1"/>
    </source>
</evidence>
<dbReference type="AlphaFoldDB" id="L0E030"/>
<proteinExistence type="predicted"/>
<dbReference type="eggNOG" id="COG0517">
    <property type="taxonomic scope" value="Bacteria"/>
</dbReference>
<dbReference type="InterPro" id="IPR046342">
    <property type="entry name" value="CBS_dom_sf"/>
</dbReference>
<evidence type="ECO:0000256" key="1">
    <source>
        <dbReference type="PROSITE-ProRule" id="PRU00703"/>
    </source>
</evidence>
<accession>L0E030</accession>
<gene>
    <name evidence="3" type="ordered locus">TVNIR_3016</name>
</gene>
<evidence type="ECO:0000259" key="2">
    <source>
        <dbReference type="PROSITE" id="PS51371"/>
    </source>
</evidence>
<dbReference type="SUPFAM" id="SSF54631">
    <property type="entry name" value="CBS-domain pair"/>
    <property type="match status" value="1"/>
</dbReference>
<dbReference type="PATRIC" id="fig|1255043.3.peg.3043"/>
<organism evidence="3 4">
    <name type="scientific">Thioalkalivibrio nitratireducens (strain DSM 14787 / UNIQEM 213 / ALEN2)</name>
    <dbReference type="NCBI Taxonomy" id="1255043"/>
    <lineage>
        <taxon>Bacteria</taxon>
        <taxon>Pseudomonadati</taxon>
        <taxon>Pseudomonadota</taxon>
        <taxon>Gammaproteobacteria</taxon>
        <taxon>Chromatiales</taxon>
        <taxon>Ectothiorhodospiraceae</taxon>
        <taxon>Thioalkalivibrio</taxon>
    </lineage>
</organism>
<dbReference type="STRING" id="1255043.TVNIR_3016"/>
<reference evidence="3" key="1">
    <citation type="submission" date="2015-12" db="EMBL/GenBank/DDBJ databases">
        <authorList>
            <person name="Tikhonova T.V."/>
            <person name="Pavlov A.R."/>
            <person name="Beletsky A.V."/>
            <person name="Mardanov A.V."/>
            <person name="Sorokin D.Y."/>
            <person name="Ravin N.V."/>
            <person name="Popov V.O."/>
        </authorList>
    </citation>
    <scope>NUCLEOTIDE SEQUENCE</scope>
    <source>
        <strain evidence="3">DSM 14787</strain>
    </source>
</reference>
<dbReference type="EMBL" id="CP003989">
    <property type="protein sequence ID" value="AGA34653.1"/>
    <property type="molecule type" value="Genomic_DNA"/>
</dbReference>
<evidence type="ECO:0000313" key="4">
    <source>
        <dbReference type="Proteomes" id="UP000010809"/>
    </source>
</evidence>
<dbReference type="KEGG" id="tni:TVNIR_3016"/>
<dbReference type="Gene3D" id="3.10.580.10">
    <property type="entry name" value="CBS-domain"/>
    <property type="match status" value="1"/>
</dbReference>
<keyword evidence="4" id="KW-1185">Reference proteome</keyword>